<dbReference type="EMBL" id="CM046390">
    <property type="protein sequence ID" value="KAI8563901.1"/>
    <property type="molecule type" value="Genomic_DNA"/>
</dbReference>
<dbReference type="Proteomes" id="UP001062846">
    <property type="component" value="Chromosome 3"/>
</dbReference>
<comment type="caution">
    <text evidence="1">The sequence shown here is derived from an EMBL/GenBank/DDBJ whole genome shotgun (WGS) entry which is preliminary data.</text>
</comment>
<evidence type="ECO:0000313" key="1">
    <source>
        <dbReference type="EMBL" id="KAI8563901.1"/>
    </source>
</evidence>
<organism evidence="1 2">
    <name type="scientific">Rhododendron molle</name>
    <name type="common">Chinese azalea</name>
    <name type="synonym">Azalea mollis</name>
    <dbReference type="NCBI Taxonomy" id="49168"/>
    <lineage>
        <taxon>Eukaryota</taxon>
        <taxon>Viridiplantae</taxon>
        <taxon>Streptophyta</taxon>
        <taxon>Embryophyta</taxon>
        <taxon>Tracheophyta</taxon>
        <taxon>Spermatophyta</taxon>
        <taxon>Magnoliopsida</taxon>
        <taxon>eudicotyledons</taxon>
        <taxon>Gunneridae</taxon>
        <taxon>Pentapetalae</taxon>
        <taxon>asterids</taxon>
        <taxon>Ericales</taxon>
        <taxon>Ericaceae</taxon>
        <taxon>Ericoideae</taxon>
        <taxon>Rhodoreae</taxon>
        <taxon>Rhododendron</taxon>
    </lineage>
</organism>
<accession>A0ACC0PFI3</accession>
<evidence type="ECO:0000313" key="2">
    <source>
        <dbReference type="Proteomes" id="UP001062846"/>
    </source>
</evidence>
<reference evidence="1" key="1">
    <citation type="submission" date="2022-02" db="EMBL/GenBank/DDBJ databases">
        <title>Plant Genome Project.</title>
        <authorList>
            <person name="Zhang R.-G."/>
        </authorList>
    </citation>
    <scope>NUCLEOTIDE SEQUENCE</scope>
    <source>
        <strain evidence="1">AT1</strain>
    </source>
</reference>
<sequence>MYLALGPNDEDQDGVALVFLWASLCAFQRVESSPLGAVAWCALLGSCLDSSELNPLKLMSSLPDAALIAAAQHVGFLAEEGGVVGVL</sequence>
<gene>
    <name evidence="1" type="ORF">RHMOL_Rhmol03G0145400</name>
</gene>
<protein>
    <submittedName>
        <fullName evidence="1">Uncharacterized protein</fullName>
    </submittedName>
</protein>
<name>A0ACC0PFI3_RHOML</name>
<keyword evidence="2" id="KW-1185">Reference proteome</keyword>
<proteinExistence type="predicted"/>